<feature type="domain" description="DJ-1/PfpI" evidence="4">
    <location>
        <begin position="385"/>
        <end position="579"/>
    </location>
</feature>
<dbReference type="PANTHER" id="PTHR43656:SF2">
    <property type="entry name" value="BINDING OXIDOREDUCTASE, PUTATIVE (AFU_ORTHOLOGUE AFUA_2G08260)-RELATED"/>
    <property type="match status" value="1"/>
</dbReference>
<evidence type="ECO:0000256" key="1">
    <source>
        <dbReference type="ARBA" id="ARBA00022630"/>
    </source>
</evidence>
<name>A0A0Q0U7H2_9CORY</name>
<dbReference type="SUPFAM" id="SSF51395">
    <property type="entry name" value="FMN-linked oxidoreductases"/>
    <property type="match status" value="1"/>
</dbReference>
<evidence type="ECO:0000313" key="5">
    <source>
        <dbReference type="EMBL" id="KQB83337.1"/>
    </source>
</evidence>
<dbReference type="InterPro" id="IPR051799">
    <property type="entry name" value="NADH_flavin_oxidoreductase"/>
</dbReference>
<dbReference type="SUPFAM" id="SSF52317">
    <property type="entry name" value="Class I glutamine amidotransferase-like"/>
    <property type="match status" value="1"/>
</dbReference>
<dbReference type="InterPro" id="IPR001155">
    <property type="entry name" value="OxRdtase_FMN_N"/>
</dbReference>
<dbReference type="CDD" id="cd03141">
    <property type="entry name" value="GATase1_Hsp31_like"/>
    <property type="match status" value="1"/>
</dbReference>
<dbReference type="Gene3D" id="3.20.20.70">
    <property type="entry name" value="Aldolase class I"/>
    <property type="match status" value="1"/>
</dbReference>
<dbReference type="STRING" id="1544416.Cocul_02312"/>
<sequence>MVNDAALTGTRDVVLDDRQPLEPFRRWAQAAHDGGAKIWMQISHPGRQVSAHQPGVAWAPSAKAVEVGTKNVTFPTPTPMNEEQIQATIARFITTARRAEEAGFDGVQVHAAHGYLLSQFLSPLTNTRADGWGGSLENRARFLLEIVRGIRAAVAPDFAVAVKLNSADFQRGGFELDDARAVIAMLTPLGVDLVELSGGSYESPAMTGRSADGRTQAREAYFLEMARGLLSDSPVPLMVTGGIVRPSVAEEVLNSGAALVGIGTALAANPTLPRQWEAGQNTAPEIPRTRIKNKAIASAASMAWVRRQMARLGRGKEPRLSLDPRAALIGEQLQNRRANRRYAAWLAQRLTDGSATPRKVLMVVTAARVWTLKDGTEHPTGFWGEELAVPHELFTKAGWEITIATPGGVAPTLDALSMGVSGGLPSQRRRVRAYLDSIAGALARPVPLEDIDSTDYDLVFYPGGHGPMEDLAFDATSGALLRQRIEAGAPLALLCHAPAAILAAPDAFSGRRMTGLSNKEELLNPFAWKAPWLLEDEMKKARVEYHAGFPLRPHMVVDQNLYSGQNPQSSRDLALRIIADLA</sequence>
<comment type="caution">
    <text evidence="5">The sequence shown here is derived from an EMBL/GenBank/DDBJ whole genome shotgun (WGS) entry which is preliminary data.</text>
</comment>
<proteinExistence type="predicted"/>
<gene>
    <name evidence="5" type="ORF">Cocul_02312</name>
</gene>
<feature type="domain" description="NADH:flavin oxidoreductase/NADH oxidase N-terminal" evidence="3">
    <location>
        <begin position="17"/>
        <end position="281"/>
    </location>
</feature>
<dbReference type="EC" id="1.-.-.-" evidence="5"/>
<dbReference type="InterPro" id="IPR013785">
    <property type="entry name" value="Aldolase_TIM"/>
</dbReference>
<dbReference type="GO" id="GO:0010181">
    <property type="term" value="F:FMN binding"/>
    <property type="evidence" value="ECO:0007669"/>
    <property type="project" value="InterPro"/>
</dbReference>
<keyword evidence="2 5" id="KW-0560">Oxidoreductase</keyword>
<dbReference type="InterPro" id="IPR029062">
    <property type="entry name" value="Class_I_gatase-like"/>
</dbReference>
<reference evidence="5 6" key="1">
    <citation type="submission" date="2015-10" db="EMBL/GenBank/DDBJ databases">
        <title>Corynebacteirum lowii and Corynebacterium oculi species nova, derived from human clinical disease and and emended description of Corynebacterium mastiditis.</title>
        <authorList>
            <person name="Bernard K."/>
            <person name="Pacheco A.L."/>
            <person name="Mcdougall C."/>
            <person name="Burtx T."/>
            <person name="Weibe D."/>
            <person name="Tyler S."/>
            <person name="Olson A.B."/>
            <person name="Cnockaert M."/>
            <person name="Eguchi H."/>
            <person name="Kuwahara T."/>
            <person name="Nakayama-Imaohji H."/>
            <person name="Boudewijins M."/>
            <person name="Van Hoecke F."/>
            <person name="Bernier A.-M."/>
            <person name="Vandamme P."/>
        </authorList>
    </citation>
    <scope>NUCLEOTIDE SEQUENCE [LARGE SCALE GENOMIC DNA]</scope>
    <source>
        <strain evidence="5 6">NML 130210</strain>
    </source>
</reference>
<dbReference type="Pfam" id="PF01965">
    <property type="entry name" value="DJ-1_PfpI"/>
    <property type="match status" value="1"/>
</dbReference>
<protein>
    <submittedName>
        <fullName evidence="5">NADH oxidase</fullName>
        <ecNumber evidence="5">1.-.-.-</ecNumber>
    </submittedName>
</protein>
<evidence type="ECO:0000259" key="4">
    <source>
        <dbReference type="Pfam" id="PF01965"/>
    </source>
</evidence>
<evidence type="ECO:0000259" key="3">
    <source>
        <dbReference type="Pfam" id="PF00724"/>
    </source>
</evidence>
<accession>A0A0Q0U7H2</accession>
<keyword evidence="1" id="KW-0285">Flavoprotein</keyword>
<keyword evidence="6" id="KW-1185">Reference proteome</keyword>
<evidence type="ECO:0000313" key="6">
    <source>
        <dbReference type="Proteomes" id="UP000050517"/>
    </source>
</evidence>
<dbReference type="Pfam" id="PF00724">
    <property type="entry name" value="Oxidored_FMN"/>
    <property type="match status" value="1"/>
</dbReference>
<organism evidence="5 6">
    <name type="scientific">Corynebacterium oculi</name>
    <dbReference type="NCBI Taxonomy" id="1544416"/>
    <lineage>
        <taxon>Bacteria</taxon>
        <taxon>Bacillati</taxon>
        <taxon>Actinomycetota</taxon>
        <taxon>Actinomycetes</taxon>
        <taxon>Mycobacteriales</taxon>
        <taxon>Corynebacteriaceae</taxon>
        <taxon>Corynebacterium</taxon>
    </lineage>
</organism>
<dbReference type="PANTHER" id="PTHR43656">
    <property type="entry name" value="BINDING OXIDOREDUCTASE, PUTATIVE (AFU_ORTHOLOGUE AFUA_2G08260)-RELATED"/>
    <property type="match status" value="1"/>
</dbReference>
<dbReference type="Gene3D" id="3.40.50.880">
    <property type="match status" value="1"/>
</dbReference>
<dbReference type="GO" id="GO:0016491">
    <property type="term" value="F:oxidoreductase activity"/>
    <property type="evidence" value="ECO:0007669"/>
    <property type="project" value="UniProtKB-KW"/>
</dbReference>
<dbReference type="Proteomes" id="UP000050517">
    <property type="component" value="Unassembled WGS sequence"/>
</dbReference>
<evidence type="ECO:0000256" key="2">
    <source>
        <dbReference type="ARBA" id="ARBA00023002"/>
    </source>
</evidence>
<dbReference type="InterPro" id="IPR002818">
    <property type="entry name" value="DJ-1/PfpI"/>
</dbReference>
<dbReference type="EMBL" id="LKST01000004">
    <property type="protein sequence ID" value="KQB83337.1"/>
    <property type="molecule type" value="Genomic_DNA"/>
</dbReference>
<dbReference type="PATRIC" id="fig|1544416.3.peg.2314"/>
<dbReference type="AlphaFoldDB" id="A0A0Q0U7H2"/>